<dbReference type="RefSeq" id="WP_050739613.1">
    <property type="nucleotide sequence ID" value="NZ_LGYO01000013.1"/>
</dbReference>
<proteinExistence type="predicted"/>
<evidence type="ECO:0000313" key="2">
    <source>
        <dbReference type="Proteomes" id="UP000036873"/>
    </source>
</evidence>
<accession>A0A0L6U3U2</accession>
<dbReference type="OrthoDB" id="9994514at2"/>
<comment type="caution">
    <text evidence="1">The sequence shown here is derived from an EMBL/GenBank/DDBJ whole genome shotgun (WGS) entry which is preliminary data.</text>
</comment>
<protein>
    <submittedName>
        <fullName evidence="1">Uncharacterized protein</fullName>
    </submittedName>
</protein>
<organism evidence="1 2">
    <name type="scientific">Acetobacterium bakii</name>
    <dbReference type="NCBI Taxonomy" id="52689"/>
    <lineage>
        <taxon>Bacteria</taxon>
        <taxon>Bacillati</taxon>
        <taxon>Bacillota</taxon>
        <taxon>Clostridia</taxon>
        <taxon>Eubacteriales</taxon>
        <taxon>Eubacteriaceae</taxon>
        <taxon>Acetobacterium</taxon>
    </lineage>
</organism>
<name>A0A0L6U3U2_9FIRM</name>
<gene>
    <name evidence="1" type="ORF">AKG39_06725</name>
</gene>
<dbReference type="AlphaFoldDB" id="A0A0L6U3U2"/>
<keyword evidence="2" id="KW-1185">Reference proteome</keyword>
<evidence type="ECO:0000313" key="1">
    <source>
        <dbReference type="EMBL" id="KNZ42450.1"/>
    </source>
</evidence>
<sequence length="415" mass="47816">MFRGFSDDYKNLTGAELEILTGALFQTLDYYIDVNLTWMEERESSSGSSGILEIDILAKSFSPLKITRILTECKRGCDFNDYFKFLGICEFMKVDSKYLVCQSSQFVELYNLGLHNDLFVVEPDNILATFSVSDQNKLNLLRGVNLINSAITDKSQITVSLHKGQQLTYEERGAYNLIRKYLISLNGWIWKESDPRTKQRNIFELIQKNKGFVNFIGYHLGLKREVSENLMRDNALCTAAGYVVLQTKISYIVCAVECAIESLVSPDESYLTIIDDKSFISCVEKMKSNIVLACKLPHFIQIWINVFGGMVNNNDTKDIELFASFFNERKNVIEDLLEMLEDVFCLFSGSQNIQWGFIEDFNIKMFRYVPRAIRGIGISFRKKNNIDISDFCFAKEWKEEMTGIVNRFDLEVEEN</sequence>
<reference evidence="2" key="1">
    <citation type="submission" date="2015-07" db="EMBL/GenBank/DDBJ databases">
        <title>Draft genome sequence of Acetobacterium bakii DSM 8293, a potential psychrophilic chemical producer through syngas fermentation.</title>
        <authorList>
            <person name="Song Y."/>
            <person name="Hwang S."/>
            <person name="Cho B.-K."/>
        </authorList>
    </citation>
    <scope>NUCLEOTIDE SEQUENCE [LARGE SCALE GENOMIC DNA]</scope>
    <source>
        <strain evidence="2">DSM 8239</strain>
    </source>
</reference>
<dbReference type="Proteomes" id="UP000036873">
    <property type="component" value="Unassembled WGS sequence"/>
</dbReference>
<dbReference type="EMBL" id="LGYO01000013">
    <property type="protein sequence ID" value="KNZ42450.1"/>
    <property type="molecule type" value="Genomic_DNA"/>
</dbReference>